<comment type="similarity">
    <text evidence="5">Belongs to the protein kinase superfamily.</text>
</comment>
<evidence type="ECO:0000313" key="8">
    <source>
        <dbReference type="Proteomes" id="UP001626550"/>
    </source>
</evidence>
<keyword evidence="7" id="KW-0808">Transferase</keyword>
<feature type="binding site" evidence="4">
    <location>
        <position position="51"/>
    </location>
    <ligand>
        <name>ATP</name>
        <dbReference type="ChEBI" id="CHEBI:30616"/>
    </ligand>
</feature>
<evidence type="ECO:0000259" key="6">
    <source>
        <dbReference type="PROSITE" id="PS50011"/>
    </source>
</evidence>
<dbReference type="InterPro" id="IPR050235">
    <property type="entry name" value="CK1_Ser-Thr_kinase"/>
</dbReference>
<proteinExistence type="inferred from homology"/>
<accession>A0ABD2QM90</accession>
<dbReference type="CDD" id="cd14016">
    <property type="entry name" value="STKc_CK1"/>
    <property type="match status" value="1"/>
</dbReference>
<dbReference type="EC" id="2.7.11.1" evidence="1"/>
<protein>
    <recommendedName>
        <fullName evidence="1">non-specific serine/threonine protein kinase</fullName>
        <ecNumber evidence="1">2.7.11.1</ecNumber>
    </recommendedName>
</protein>
<evidence type="ECO:0000256" key="2">
    <source>
        <dbReference type="ARBA" id="ARBA00022741"/>
    </source>
</evidence>
<reference evidence="7 8" key="1">
    <citation type="submission" date="2024-11" db="EMBL/GenBank/DDBJ databases">
        <title>Adaptive evolution of stress response genes in parasites aligns with host niche diversity.</title>
        <authorList>
            <person name="Hahn C."/>
            <person name="Resl P."/>
        </authorList>
    </citation>
    <scope>NUCLEOTIDE SEQUENCE [LARGE SCALE GENOMIC DNA]</scope>
    <source>
        <strain evidence="7">EGGRZ-B1_66</strain>
        <tissue evidence="7">Body</tissue>
    </source>
</reference>
<keyword evidence="7" id="KW-0418">Kinase</keyword>
<dbReference type="PANTHER" id="PTHR11909">
    <property type="entry name" value="CASEIN KINASE-RELATED"/>
    <property type="match status" value="1"/>
</dbReference>
<gene>
    <name evidence="7" type="primary">CSNK1D</name>
    <name evidence="7" type="ORF">Ciccas_001783</name>
</gene>
<dbReference type="PROSITE" id="PS00108">
    <property type="entry name" value="PROTEIN_KINASE_ST"/>
    <property type="match status" value="1"/>
</dbReference>
<keyword evidence="8" id="KW-1185">Reference proteome</keyword>
<dbReference type="InterPro" id="IPR000719">
    <property type="entry name" value="Prot_kinase_dom"/>
</dbReference>
<dbReference type="InterPro" id="IPR017441">
    <property type="entry name" value="Protein_kinase_ATP_BS"/>
</dbReference>
<dbReference type="InterPro" id="IPR011009">
    <property type="entry name" value="Kinase-like_dom_sf"/>
</dbReference>
<dbReference type="Gene3D" id="1.10.510.10">
    <property type="entry name" value="Transferase(Phosphotransferase) domain 1"/>
    <property type="match status" value="1"/>
</dbReference>
<dbReference type="Proteomes" id="UP001626550">
    <property type="component" value="Unassembled WGS sequence"/>
</dbReference>
<dbReference type="PROSITE" id="PS00107">
    <property type="entry name" value="PROTEIN_KINASE_ATP"/>
    <property type="match status" value="1"/>
</dbReference>
<evidence type="ECO:0000256" key="3">
    <source>
        <dbReference type="ARBA" id="ARBA00022840"/>
    </source>
</evidence>
<keyword evidence="5" id="KW-0723">Serine/threonine-protein kinase</keyword>
<dbReference type="GO" id="GO:0004674">
    <property type="term" value="F:protein serine/threonine kinase activity"/>
    <property type="evidence" value="ECO:0007669"/>
    <property type="project" value="UniProtKB-KW"/>
</dbReference>
<dbReference type="SUPFAM" id="SSF56112">
    <property type="entry name" value="Protein kinase-like (PK-like)"/>
    <property type="match status" value="1"/>
</dbReference>
<dbReference type="SMART" id="SM00220">
    <property type="entry name" value="S_TKc"/>
    <property type="match status" value="1"/>
</dbReference>
<dbReference type="PROSITE" id="PS50011">
    <property type="entry name" value="PROTEIN_KINASE_DOM"/>
    <property type="match status" value="1"/>
</dbReference>
<evidence type="ECO:0000256" key="4">
    <source>
        <dbReference type="PROSITE-ProRule" id="PRU10141"/>
    </source>
</evidence>
<organism evidence="7 8">
    <name type="scientific">Cichlidogyrus casuarinus</name>
    <dbReference type="NCBI Taxonomy" id="1844966"/>
    <lineage>
        <taxon>Eukaryota</taxon>
        <taxon>Metazoa</taxon>
        <taxon>Spiralia</taxon>
        <taxon>Lophotrochozoa</taxon>
        <taxon>Platyhelminthes</taxon>
        <taxon>Monogenea</taxon>
        <taxon>Monopisthocotylea</taxon>
        <taxon>Dactylogyridea</taxon>
        <taxon>Ancyrocephalidae</taxon>
        <taxon>Cichlidogyrus</taxon>
    </lineage>
</organism>
<name>A0ABD2QM90_9PLAT</name>
<evidence type="ECO:0000256" key="1">
    <source>
        <dbReference type="ARBA" id="ARBA00012513"/>
    </source>
</evidence>
<dbReference type="Pfam" id="PF00069">
    <property type="entry name" value="Pkinase"/>
    <property type="match status" value="1"/>
</dbReference>
<feature type="domain" description="Protein kinase" evidence="6">
    <location>
        <begin position="22"/>
        <end position="289"/>
    </location>
</feature>
<evidence type="ECO:0000256" key="5">
    <source>
        <dbReference type="RuleBase" id="RU000304"/>
    </source>
</evidence>
<dbReference type="GO" id="GO:0005524">
    <property type="term" value="F:ATP binding"/>
    <property type="evidence" value="ECO:0007669"/>
    <property type="project" value="UniProtKB-UniRule"/>
</dbReference>
<dbReference type="FunFam" id="1.10.510.10:FF:000596">
    <property type="entry name" value="CK1 family protein kinase"/>
    <property type="match status" value="1"/>
</dbReference>
<keyword evidence="2 4" id="KW-0547">Nucleotide-binding</keyword>
<sequence>MFRKSTDSRASDSEEYVIDGEWKLVSRIGGGSFGELFVANGKSSKEMVAVKMELIKQNQNHLKSEYQLLKMLDNHVGIPKIYWYGKDADKQLYNCLVMELLGPSIEELLVYCKGKFSLKTTLMVADQMLKRIKVLHDNCLIHRDIKPDNFVMGVGKKFNSVYVIDLGLSKFYMNPRTKQHEQFREFRSLTGTARYCSINTHSGYEQSRRDDLESLAYVWIYLMKGQLPWQGLIADGKREKFQKIFKTKVSISPEMLCNGLPSQFIKILEYTRKLSFEEEPKYKKIHDLIYEMLEKRNINYDFEYDWIPNKKK</sequence>
<dbReference type="AlphaFoldDB" id="A0ABD2QM90"/>
<dbReference type="InterPro" id="IPR008271">
    <property type="entry name" value="Ser/Thr_kinase_AS"/>
</dbReference>
<keyword evidence="3 4" id="KW-0067">ATP-binding</keyword>
<comment type="caution">
    <text evidence="7">The sequence shown here is derived from an EMBL/GenBank/DDBJ whole genome shotgun (WGS) entry which is preliminary data.</text>
</comment>
<evidence type="ECO:0000313" key="7">
    <source>
        <dbReference type="EMBL" id="KAL3319551.1"/>
    </source>
</evidence>
<dbReference type="EMBL" id="JBJKFK010000126">
    <property type="protein sequence ID" value="KAL3319551.1"/>
    <property type="molecule type" value="Genomic_DNA"/>
</dbReference>